<gene>
    <name evidence="1" type="ORF">DHW03_17820</name>
</gene>
<comment type="caution">
    <text evidence="1">The sequence shown here is derived from an EMBL/GenBank/DDBJ whole genome shotgun (WGS) entry which is preliminary data.</text>
</comment>
<sequence length="113" mass="12983">MNTCFEWRQVYFLRSATPKLFFPIWKGAALLLRSPQSVFPLNPRLKKSGIPLQYGLETQTSTNSHWAIGLIIIWVTHQPTLKQSLTLFGKMPMPSTSNRSKIDLIVMKPFFMA</sequence>
<organism evidence="1 2">
    <name type="scientific">Pedobacter yonginense</name>
    <dbReference type="NCBI Taxonomy" id="651869"/>
    <lineage>
        <taxon>Bacteria</taxon>
        <taxon>Pseudomonadati</taxon>
        <taxon>Bacteroidota</taxon>
        <taxon>Sphingobacteriia</taxon>
        <taxon>Sphingobacteriales</taxon>
        <taxon>Sphingobacteriaceae</taxon>
        <taxon>Pedobacter</taxon>
    </lineage>
</organism>
<proteinExistence type="predicted"/>
<evidence type="ECO:0000313" key="2">
    <source>
        <dbReference type="Proteomes" id="UP000245379"/>
    </source>
</evidence>
<evidence type="ECO:0000313" key="1">
    <source>
        <dbReference type="EMBL" id="PWS26621.1"/>
    </source>
</evidence>
<dbReference type="EMBL" id="QGNZ01000004">
    <property type="protein sequence ID" value="PWS26621.1"/>
    <property type="molecule type" value="Genomic_DNA"/>
</dbReference>
<protein>
    <submittedName>
        <fullName evidence="1">Uncharacterized protein</fullName>
    </submittedName>
</protein>
<dbReference type="Proteomes" id="UP000245379">
    <property type="component" value="Unassembled WGS sequence"/>
</dbReference>
<keyword evidence="2" id="KW-1185">Reference proteome</keyword>
<name>A0A317EIG0_9SPHI</name>
<dbReference type="AlphaFoldDB" id="A0A317EIG0"/>
<accession>A0A317EIG0</accession>
<reference evidence="1 2" key="1">
    <citation type="submission" date="2018-05" db="EMBL/GenBank/DDBJ databases">
        <title>Pedobacter paludis sp. nov., isolated from wetland soil.</title>
        <authorList>
            <person name="Zhang Y."/>
            <person name="Wang G."/>
        </authorList>
    </citation>
    <scope>NUCLEOTIDE SEQUENCE [LARGE SCALE GENOMIC DNA]</scope>
    <source>
        <strain evidence="1 2">KCTC22721</strain>
    </source>
</reference>